<dbReference type="PATRIC" id="fig|1423803.3.peg.1259"/>
<gene>
    <name evidence="3" type="ORF">FD13_GL001233</name>
</gene>
<reference evidence="3 4" key="1">
    <citation type="journal article" date="2015" name="Genome Announc.">
        <title>Expanding the biotechnology potential of lactobacilli through comparative genomics of 213 strains and associated genera.</title>
        <authorList>
            <person name="Sun Z."/>
            <person name="Harris H.M."/>
            <person name="McCann A."/>
            <person name="Guo C."/>
            <person name="Argimon S."/>
            <person name="Zhang W."/>
            <person name="Yang X."/>
            <person name="Jeffery I.B."/>
            <person name="Cooney J.C."/>
            <person name="Kagawa T.F."/>
            <person name="Liu W."/>
            <person name="Song Y."/>
            <person name="Salvetti E."/>
            <person name="Wrobel A."/>
            <person name="Rasinkangas P."/>
            <person name="Parkhill J."/>
            <person name="Rea M.C."/>
            <person name="O'Sullivan O."/>
            <person name="Ritari J."/>
            <person name="Douillard F.P."/>
            <person name="Paul Ross R."/>
            <person name="Yang R."/>
            <person name="Briner A.E."/>
            <person name="Felis G.E."/>
            <person name="de Vos W.M."/>
            <person name="Barrangou R."/>
            <person name="Klaenhammer T.R."/>
            <person name="Caufield P.W."/>
            <person name="Cui Y."/>
            <person name="Zhang H."/>
            <person name="O'Toole P.W."/>
        </authorList>
    </citation>
    <scope>NUCLEOTIDE SEQUENCE [LARGE SCALE GENOMIC DNA]</scope>
    <source>
        <strain evidence="3 4">DSM 21775</strain>
    </source>
</reference>
<feature type="signal peptide" evidence="2">
    <location>
        <begin position="1"/>
        <end position="27"/>
    </location>
</feature>
<organism evidence="3 4">
    <name type="scientific">Levilactobacillus senmaizukei DSM 21775 = NBRC 103853</name>
    <dbReference type="NCBI Taxonomy" id="1423803"/>
    <lineage>
        <taxon>Bacteria</taxon>
        <taxon>Bacillati</taxon>
        <taxon>Bacillota</taxon>
        <taxon>Bacilli</taxon>
        <taxon>Lactobacillales</taxon>
        <taxon>Lactobacillaceae</taxon>
        <taxon>Levilactobacillus</taxon>
    </lineage>
</organism>
<accession>A0A0R2DH15</accession>
<dbReference type="AlphaFoldDB" id="A0A0R2DH15"/>
<feature type="region of interest" description="Disordered" evidence="1">
    <location>
        <begin position="28"/>
        <end position="74"/>
    </location>
</feature>
<dbReference type="Proteomes" id="UP000051589">
    <property type="component" value="Unassembled WGS sequence"/>
</dbReference>
<dbReference type="OrthoDB" id="2299914at2"/>
<proteinExistence type="predicted"/>
<dbReference type="RefSeq" id="WP_061775753.1">
    <property type="nucleotide sequence ID" value="NZ_AYZH01000003.1"/>
</dbReference>
<dbReference type="STRING" id="1423803.FD13_GL001233"/>
<name>A0A0R2DH15_9LACO</name>
<keyword evidence="4" id="KW-1185">Reference proteome</keyword>
<feature type="compositionally biased region" description="Low complexity" evidence="1">
    <location>
        <begin position="28"/>
        <end position="49"/>
    </location>
</feature>
<evidence type="ECO:0000256" key="1">
    <source>
        <dbReference type="SAM" id="MobiDB-lite"/>
    </source>
</evidence>
<evidence type="ECO:0000313" key="3">
    <source>
        <dbReference type="EMBL" id="KRN02918.1"/>
    </source>
</evidence>
<sequence length="178" mass="19486">MKKVFGYVAGLVAALSFAGVVATTANADGNSADAASGSGSDSATMTSGADNGGGSTAPSSATSSSISSSTKWTSRRRVVRRHPVVYRLRADREMRGRLHYDRDGRTILFQKGMKGARVTLRNRRGAVVDRFTVKKNGRFDVRLSRKEALKLDHGGKYFTFTVRDHGYKPYTIRYDIKK</sequence>
<feature type="compositionally biased region" description="Low complexity" evidence="1">
    <location>
        <begin position="56"/>
        <end position="72"/>
    </location>
</feature>
<evidence type="ECO:0000313" key="4">
    <source>
        <dbReference type="Proteomes" id="UP000051589"/>
    </source>
</evidence>
<dbReference type="EMBL" id="AYZH01000003">
    <property type="protein sequence ID" value="KRN02918.1"/>
    <property type="molecule type" value="Genomic_DNA"/>
</dbReference>
<comment type="caution">
    <text evidence="3">The sequence shown here is derived from an EMBL/GenBank/DDBJ whole genome shotgun (WGS) entry which is preliminary data.</text>
</comment>
<keyword evidence="2" id="KW-0732">Signal</keyword>
<feature type="chain" id="PRO_5006416117" evidence="2">
    <location>
        <begin position="28"/>
        <end position="178"/>
    </location>
</feature>
<protein>
    <submittedName>
        <fullName evidence="3">Uncharacterized protein</fullName>
    </submittedName>
</protein>
<evidence type="ECO:0000256" key="2">
    <source>
        <dbReference type="SAM" id="SignalP"/>
    </source>
</evidence>